<dbReference type="KEGG" id="spat:A0O21_02355"/>
<dbReference type="InterPro" id="IPR009040">
    <property type="entry name" value="Ferritin-like_diiron"/>
</dbReference>
<evidence type="ECO:0000256" key="2">
    <source>
        <dbReference type="ARBA" id="ARBA00023004"/>
    </source>
</evidence>
<evidence type="ECO:0000256" key="1">
    <source>
        <dbReference type="ARBA" id="ARBA00022434"/>
    </source>
</evidence>
<feature type="domain" description="Ferritin-like diiron" evidence="3">
    <location>
        <begin position="1"/>
        <end position="143"/>
    </location>
</feature>
<dbReference type="STRING" id="1811193.A0O21_02355"/>
<dbReference type="PROSITE" id="PS50905">
    <property type="entry name" value="FERRITIN_LIKE"/>
    <property type="match status" value="1"/>
</dbReference>
<name>A0A172Q667_9STRE</name>
<dbReference type="Proteomes" id="UP000077317">
    <property type="component" value="Chromosome"/>
</dbReference>
<dbReference type="GO" id="GO:0006879">
    <property type="term" value="P:intracellular iron ion homeostasis"/>
    <property type="evidence" value="ECO:0007669"/>
    <property type="project" value="UniProtKB-KW"/>
</dbReference>
<gene>
    <name evidence="4" type="ORF">A0O21_02355</name>
</gene>
<dbReference type="OrthoDB" id="9800505at2"/>
<proteinExistence type="predicted"/>
<dbReference type="AlphaFoldDB" id="A0A172Q667"/>
<dbReference type="EMBL" id="CP014699">
    <property type="protein sequence ID" value="AND78940.1"/>
    <property type="molecule type" value="Genomic_DNA"/>
</dbReference>
<keyword evidence="2" id="KW-0408">Iron</keyword>
<dbReference type="Pfam" id="PF00210">
    <property type="entry name" value="Ferritin"/>
    <property type="match status" value="1"/>
</dbReference>
<dbReference type="GO" id="GO:0006826">
    <property type="term" value="P:iron ion transport"/>
    <property type="evidence" value="ECO:0007669"/>
    <property type="project" value="InterPro"/>
</dbReference>
<keyword evidence="5" id="KW-1185">Reference proteome</keyword>
<reference evidence="5" key="2">
    <citation type="submission" date="2016-03" db="EMBL/GenBank/DDBJ databases">
        <title>Streptococcus antelopensis sp. nov., isolated from the feces of the Tibetan antelope (Pantholops hodgsonii) in Hoh Xil National Nature Reserve, Qinghai, China.</title>
        <authorList>
            <person name="Bai X."/>
        </authorList>
    </citation>
    <scope>NUCLEOTIDE SEQUENCE [LARGE SCALE GENOMIC DNA]</scope>
    <source>
        <strain evidence="5">TA 26</strain>
    </source>
</reference>
<keyword evidence="1" id="KW-0409">Iron storage</keyword>
<protein>
    <submittedName>
        <fullName evidence="4">Bacterioferritin</fullName>
    </submittedName>
</protein>
<dbReference type="InterPro" id="IPR008331">
    <property type="entry name" value="Ferritin_DPS_dom"/>
</dbReference>
<sequence>MQENHTIVHVLQNLGNAMLVQADRHQLVALQFAAQGFSKLGRKYQEHAEEERGFAQQMFNRVLDLGGQLFLTEQEAADLPETPLEWLKEELEISRLGLKEILPIVQAAADDITTYDILKDYYKDEEEDLYWTEQQLDLIEAIGYQNWLTRQI</sequence>
<dbReference type="PRINTS" id="PR00601">
    <property type="entry name" value="BACFERRITIN"/>
</dbReference>
<evidence type="ECO:0000313" key="5">
    <source>
        <dbReference type="Proteomes" id="UP000077317"/>
    </source>
</evidence>
<organism evidence="4 5">
    <name type="scientific">Streptococcus pantholopis</name>
    <dbReference type="NCBI Taxonomy" id="1811193"/>
    <lineage>
        <taxon>Bacteria</taxon>
        <taxon>Bacillati</taxon>
        <taxon>Bacillota</taxon>
        <taxon>Bacilli</taxon>
        <taxon>Lactobacillales</taxon>
        <taxon>Streptococcaceae</taxon>
        <taxon>Streptococcus</taxon>
    </lineage>
</organism>
<dbReference type="InterPro" id="IPR012347">
    <property type="entry name" value="Ferritin-like"/>
</dbReference>
<evidence type="ECO:0000313" key="4">
    <source>
        <dbReference type="EMBL" id="AND78940.1"/>
    </source>
</evidence>
<dbReference type="InterPro" id="IPR009078">
    <property type="entry name" value="Ferritin-like_SF"/>
</dbReference>
<dbReference type="Gene3D" id="1.20.1260.10">
    <property type="match status" value="1"/>
</dbReference>
<dbReference type="SUPFAM" id="SSF47240">
    <property type="entry name" value="Ferritin-like"/>
    <property type="match status" value="1"/>
</dbReference>
<accession>A0A172Q667</accession>
<dbReference type="GO" id="GO:0008199">
    <property type="term" value="F:ferric iron binding"/>
    <property type="evidence" value="ECO:0007669"/>
    <property type="project" value="InterPro"/>
</dbReference>
<dbReference type="InterPro" id="IPR002024">
    <property type="entry name" value="Bacterioferritin"/>
</dbReference>
<evidence type="ECO:0000259" key="3">
    <source>
        <dbReference type="PROSITE" id="PS50905"/>
    </source>
</evidence>
<reference evidence="4 5" key="1">
    <citation type="journal article" date="2016" name="Int. J. Syst. Evol. Microbiol.">
        <title>Streptococcuspantholopis sp. nov., isolated from faeces of the Tibetan antelope (Pantholops hodgsonii).</title>
        <authorList>
            <person name="Bai X."/>
            <person name="Xiong Y."/>
            <person name="Lu S."/>
            <person name="Jin D."/>
            <person name="Lai X."/>
            <person name="Yang J."/>
            <person name="Niu L."/>
            <person name="Hu S."/>
            <person name="Meng X."/>
            <person name="Pu J."/>
            <person name="Ye C."/>
            <person name="Xu J."/>
        </authorList>
    </citation>
    <scope>NUCLEOTIDE SEQUENCE [LARGE SCALE GENOMIC DNA]</scope>
    <source>
        <strain evidence="4 5">TA 26</strain>
    </source>
</reference>